<evidence type="ECO:0000256" key="1">
    <source>
        <dbReference type="SAM" id="Phobius"/>
    </source>
</evidence>
<protein>
    <submittedName>
        <fullName evidence="2">Uncharacterized protein</fullName>
    </submittedName>
</protein>
<keyword evidence="3" id="KW-1185">Reference proteome</keyword>
<evidence type="ECO:0000313" key="3">
    <source>
        <dbReference type="Proteomes" id="UP000770717"/>
    </source>
</evidence>
<name>A0A8J6FR67_ELECQ</name>
<comment type="caution">
    <text evidence="2">The sequence shown here is derived from an EMBL/GenBank/DDBJ whole genome shotgun (WGS) entry which is preliminary data.</text>
</comment>
<feature type="transmembrane region" description="Helical" evidence="1">
    <location>
        <begin position="33"/>
        <end position="55"/>
    </location>
</feature>
<dbReference type="Proteomes" id="UP000770717">
    <property type="component" value="Unassembled WGS sequence"/>
</dbReference>
<accession>A0A8J6FR67</accession>
<gene>
    <name evidence="2" type="ORF">GDO78_000870</name>
</gene>
<dbReference type="EMBL" id="WNTK01000001">
    <property type="protein sequence ID" value="KAG9492596.1"/>
    <property type="molecule type" value="Genomic_DNA"/>
</dbReference>
<organism evidence="2 3">
    <name type="scientific">Eleutherodactylus coqui</name>
    <name type="common">Puerto Rican coqui</name>
    <dbReference type="NCBI Taxonomy" id="57060"/>
    <lineage>
        <taxon>Eukaryota</taxon>
        <taxon>Metazoa</taxon>
        <taxon>Chordata</taxon>
        <taxon>Craniata</taxon>
        <taxon>Vertebrata</taxon>
        <taxon>Euteleostomi</taxon>
        <taxon>Amphibia</taxon>
        <taxon>Batrachia</taxon>
        <taxon>Anura</taxon>
        <taxon>Neobatrachia</taxon>
        <taxon>Hyloidea</taxon>
        <taxon>Eleutherodactylidae</taxon>
        <taxon>Eleutherodactylinae</taxon>
        <taxon>Eleutherodactylus</taxon>
        <taxon>Eleutherodactylus</taxon>
    </lineage>
</organism>
<sequence>MDFNSHIFFLNSHVRVGSSVESNVYKTQLTGITRFWCFTHIFYLNCLLIATIIHLNDMQQPKLKKWLLGVKSIF</sequence>
<keyword evidence="1" id="KW-0812">Transmembrane</keyword>
<evidence type="ECO:0000313" key="2">
    <source>
        <dbReference type="EMBL" id="KAG9492596.1"/>
    </source>
</evidence>
<reference evidence="2" key="1">
    <citation type="thesis" date="2020" institute="ProQuest LLC" country="789 East Eisenhower Parkway, Ann Arbor, MI, USA">
        <title>Comparative Genomics and Chromosome Evolution.</title>
        <authorList>
            <person name="Mudd A.B."/>
        </authorList>
    </citation>
    <scope>NUCLEOTIDE SEQUENCE</scope>
    <source>
        <strain evidence="2">HN-11 Male</strain>
        <tissue evidence="2">Kidney and liver</tissue>
    </source>
</reference>
<keyword evidence="1" id="KW-1133">Transmembrane helix</keyword>
<keyword evidence="1" id="KW-0472">Membrane</keyword>
<dbReference type="AlphaFoldDB" id="A0A8J6FR67"/>
<proteinExistence type="predicted"/>